<name>A0A5E4PFI2_9COXI</name>
<organism evidence="1 2">
    <name type="scientific">Aquicella siphonis</name>
    <dbReference type="NCBI Taxonomy" id="254247"/>
    <lineage>
        <taxon>Bacteria</taxon>
        <taxon>Pseudomonadati</taxon>
        <taxon>Pseudomonadota</taxon>
        <taxon>Gammaproteobacteria</taxon>
        <taxon>Legionellales</taxon>
        <taxon>Coxiellaceae</taxon>
        <taxon>Aquicella</taxon>
    </lineage>
</organism>
<dbReference type="Proteomes" id="UP000324194">
    <property type="component" value="Chromosome 1"/>
</dbReference>
<proteinExistence type="predicted"/>
<dbReference type="KEGG" id="asip:AQUSIP_04800"/>
<dbReference type="RefSeq" id="WP_232051815.1">
    <property type="nucleotide sequence ID" value="NZ_LR699119.1"/>
</dbReference>
<accession>A0A5E4PFI2</accession>
<sequence length="453" mass="51831">MMVTEHDERNGVVKTTWKTVRERVACVEPQFTKIVDQLSPDDTFPLYLVYLPYGALKGDTQSSYMPDGKQGYYRLSDPQAPADIVKHLGYGMGGSPMGMVLEKQLEYFIDLRHKKITIPWLVYSPGHFFPFSTLLGCESDRIYAPNGLLTVTSGARSTFMLPNIGCNTHHANLKRDFNIQHLAPKTLYDHWFLFREIIRSQTLKCEWRSCLVYFSEKWVNKLHTDSAWMKLKLYLHEMAWRKFEYDRNRIYYDMAFSLIQEKRNLKPNPYLTDTARHLFATALGAVPGYVPACDDAALPLSQIQHAFSASYGMKKYLPTLMQPAHFDFSAPGAMVYYSLQHPSTHVFSPKSREVSSTIAEMLELEYIMRVFCEELSCEANICADTVIGRIAKSVRFHYFHNKSDRQGIIAPSVEIPARDARFMHVNDSVRHSGARFAADAPFVRGCIGMSSSM</sequence>
<keyword evidence="2" id="KW-1185">Reference proteome</keyword>
<protein>
    <submittedName>
        <fullName evidence="1">Uncharacterized protein</fullName>
    </submittedName>
</protein>
<evidence type="ECO:0000313" key="2">
    <source>
        <dbReference type="Proteomes" id="UP000324194"/>
    </source>
</evidence>
<dbReference type="AlphaFoldDB" id="A0A5E4PFI2"/>
<gene>
    <name evidence="1" type="ORF">AQUSIP_04800</name>
</gene>
<reference evidence="1 2" key="1">
    <citation type="submission" date="2019-08" db="EMBL/GenBank/DDBJ databases">
        <authorList>
            <person name="Guy L."/>
        </authorList>
    </citation>
    <scope>NUCLEOTIDE SEQUENCE [LARGE SCALE GENOMIC DNA]</scope>
    <source>
        <strain evidence="1 2">SGT-108</strain>
    </source>
</reference>
<dbReference type="EMBL" id="LR699119">
    <property type="protein sequence ID" value="VVC75193.1"/>
    <property type="molecule type" value="Genomic_DNA"/>
</dbReference>
<evidence type="ECO:0000313" key="1">
    <source>
        <dbReference type="EMBL" id="VVC75193.1"/>
    </source>
</evidence>